<protein>
    <submittedName>
        <fullName evidence="1">Uncharacterized protein</fullName>
    </submittedName>
</protein>
<reference evidence="1" key="1">
    <citation type="submission" date="2018-04" db="EMBL/GenBank/DDBJ databases">
        <title>WGS assembly of Panicum hallii.</title>
        <authorList>
            <person name="Lovell J."/>
            <person name="Jenkins J."/>
            <person name="Lowry D."/>
            <person name="Mamidi S."/>
            <person name="Sreedasyam A."/>
            <person name="Weng X."/>
            <person name="Barry K."/>
            <person name="Bonette J."/>
            <person name="Campitelli B."/>
            <person name="Daum C."/>
            <person name="Gordon S."/>
            <person name="Gould B."/>
            <person name="Lipzen A."/>
            <person name="Macqueen A."/>
            <person name="Palacio-Mejia J."/>
            <person name="Plott C."/>
            <person name="Shakirov E."/>
            <person name="Shu S."/>
            <person name="Yoshinaga Y."/>
            <person name="Zane M."/>
            <person name="Rokhsar D."/>
            <person name="Grimwood J."/>
            <person name="Schmutz J."/>
            <person name="Juenger T."/>
        </authorList>
    </citation>
    <scope>NUCLEOTIDE SEQUENCE [LARGE SCALE GENOMIC DNA]</scope>
    <source>
        <strain evidence="1">FIL2</strain>
    </source>
</reference>
<accession>A0A2T8IBW3</accession>
<gene>
    <name evidence="1" type="ORF">PAHAL_7G116200</name>
</gene>
<dbReference type="AlphaFoldDB" id="A0A2T8IBW3"/>
<evidence type="ECO:0000313" key="1">
    <source>
        <dbReference type="EMBL" id="PVH35170.1"/>
    </source>
</evidence>
<dbReference type="EMBL" id="CM008052">
    <property type="protein sequence ID" value="PVH35170.1"/>
    <property type="molecule type" value="Genomic_DNA"/>
</dbReference>
<name>A0A2T8IBW3_9POAL</name>
<proteinExistence type="predicted"/>
<organism evidence="1">
    <name type="scientific">Panicum hallii</name>
    <dbReference type="NCBI Taxonomy" id="206008"/>
    <lineage>
        <taxon>Eukaryota</taxon>
        <taxon>Viridiplantae</taxon>
        <taxon>Streptophyta</taxon>
        <taxon>Embryophyta</taxon>
        <taxon>Tracheophyta</taxon>
        <taxon>Spermatophyta</taxon>
        <taxon>Magnoliopsida</taxon>
        <taxon>Liliopsida</taxon>
        <taxon>Poales</taxon>
        <taxon>Poaceae</taxon>
        <taxon>PACMAD clade</taxon>
        <taxon>Panicoideae</taxon>
        <taxon>Panicodae</taxon>
        <taxon>Paniceae</taxon>
        <taxon>Panicinae</taxon>
        <taxon>Panicum</taxon>
        <taxon>Panicum sect. Panicum</taxon>
    </lineage>
</organism>
<dbReference type="Gramene" id="PVH35170">
    <property type="protein sequence ID" value="PVH35170"/>
    <property type="gene ID" value="PAHAL_7G116200"/>
</dbReference>
<dbReference type="Proteomes" id="UP000243499">
    <property type="component" value="Chromosome 7"/>
</dbReference>
<sequence length="69" mass="7771">MRIRCCRERSRGGDFVVSVEARGTERKGIDVKRLADQQKQEHWNFLLKNRTPAAAAPRAPASLHPCAGR</sequence>